<feature type="transmembrane region" description="Helical" evidence="9">
    <location>
        <begin position="253"/>
        <end position="271"/>
    </location>
</feature>
<reference evidence="13" key="1">
    <citation type="submission" date="2014-01" db="EMBL/GenBank/DDBJ databases">
        <title>The Genome Sequence of Anopheles melas CM1001059_A (V2).</title>
        <authorList>
            <consortium name="The Broad Institute Genomics Platform"/>
            <person name="Neafsey D.E."/>
            <person name="Besansky N."/>
            <person name="Howell P."/>
            <person name="Walton C."/>
            <person name="Young S.K."/>
            <person name="Zeng Q."/>
            <person name="Gargeya S."/>
            <person name="Fitzgerald M."/>
            <person name="Haas B."/>
            <person name="Abouelleil A."/>
            <person name="Allen A.W."/>
            <person name="Alvarado L."/>
            <person name="Arachchi H.M."/>
            <person name="Berlin A.M."/>
            <person name="Chapman S.B."/>
            <person name="Gainer-Dewar J."/>
            <person name="Goldberg J."/>
            <person name="Griggs A."/>
            <person name="Gujja S."/>
            <person name="Hansen M."/>
            <person name="Howarth C."/>
            <person name="Imamovic A."/>
            <person name="Ireland A."/>
            <person name="Larimer J."/>
            <person name="McCowan C."/>
            <person name="Murphy C."/>
            <person name="Pearson M."/>
            <person name="Poon T.W."/>
            <person name="Priest M."/>
            <person name="Roberts A."/>
            <person name="Saif S."/>
            <person name="Shea T."/>
            <person name="Sisk P."/>
            <person name="Sykes S."/>
            <person name="Wortman J."/>
            <person name="Nusbaum C."/>
            <person name="Birren B."/>
        </authorList>
    </citation>
    <scope>NUCLEOTIDE SEQUENCE [LARGE SCALE GENOMIC DNA]</scope>
    <source>
        <strain evidence="13">CM1001059</strain>
    </source>
</reference>
<dbReference type="STRING" id="34690.A0A182UA72"/>
<comment type="subcellular location">
    <subcellularLocation>
        <location evidence="1">Cell membrane</location>
        <topology evidence="1">Multi-pass membrane protein</topology>
    </subcellularLocation>
</comment>
<protein>
    <recommendedName>
        <fullName evidence="11">ABC transmembrane type-2 domain-containing protein</fullName>
    </recommendedName>
</protein>
<feature type="signal peptide" evidence="10">
    <location>
        <begin position="1"/>
        <end position="16"/>
    </location>
</feature>
<evidence type="ECO:0000256" key="10">
    <source>
        <dbReference type="SAM" id="SignalP"/>
    </source>
</evidence>
<reference evidence="12" key="2">
    <citation type="submission" date="2020-05" db="UniProtKB">
        <authorList>
            <consortium name="EnsemblMetazoa"/>
        </authorList>
    </citation>
    <scope>IDENTIFICATION</scope>
    <source>
        <strain evidence="12">CM1001059</strain>
    </source>
</reference>
<feature type="transmembrane region" description="Helical" evidence="9">
    <location>
        <begin position="142"/>
        <end position="163"/>
    </location>
</feature>
<keyword evidence="4" id="KW-1003">Cell membrane</keyword>
<sequence>MIVGIPILQLVLFGYAINMDVRNLHAAVLDQADSARSREVIAELGASQVLDFRYHLATAQQLDQLFAEGVISAALVIPRDFEARLQRRDRPPLQLVVDGSDQVVQASARQLAAYPLPGWPRATGVEVVNLYNPERLAPLNTVPGLIGVILTMTMVLFTAIALVRERERGNMELLITTPVSPWELTLGKVLPFVGIGLLQVTVILLVGRWLFEVPVRGSLLALYGASLVFVFASLSLGVFISTLARSQFQAMQMAFFIFLPQILLSGFMFPFAGMPRLAQWIAELMPLTHFLRLARGIMLRSASLMDLWPEIVALLVFNLVVLGVAVKRPGNEVGTAPGLKPGLRGCRRVGFSPPAQTLREHSSLLQGSPQQRRHGALTQRRADAHAQAGVHQHRRDARLGLDDAERRRATGAVHALPTLHHLQALAEGVLGQAQHEAVHRFGVEWRGIAAVVVGVTDDQVAVGRGADQQVDAVLDQLRPAGLDLFAQGDGFGQVGEGAVVGAAQAGQHGMVEADGAGRAYPQHLQATHLGLQGGHGLGQQGQVVMSGADDDLLGAAAAGAGVHALGLDVAHQGGEVEGHAHLLTQVGHQGRQRLAGVQLLVIGTVQRSAVVGEAAVVQCRQAFAAQQLDGVAVLPRAAGTEGVEHLFFGFVAGEQQRALTADVEAGRLGQVRPDRAGLAGQFQHRAWRLAGDQRLAEVAHRGAQGLLAAFEN</sequence>
<dbReference type="InterPro" id="IPR000412">
    <property type="entry name" value="ABC_2_transport"/>
</dbReference>
<keyword evidence="6 9" id="KW-1133">Transmembrane helix</keyword>
<feature type="region of interest" description="Disordered" evidence="8">
    <location>
        <begin position="360"/>
        <end position="395"/>
    </location>
</feature>
<keyword evidence="10" id="KW-0732">Signal</keyword>
<dbReference type="PANTHER" id="PTHR30294:SF29">
    <property type="entry name" value="MULTIDRUG ABC TRANSPORTER PERMEASE YBHS-RELATED"/>
    <property type="match status" value="1"/>
</dbReference>
<organism evidence="12 13">
    <name type="scientific">Anopheles melas</name>
    <dbReference type="NCBI Taxonomy" id="34690"/>
    <lineage>
        <taxon>Eukaryota</taxon>
        <taxon>Metazoa</taxon>
        <taxon>Ecdysozoa</taxon>
        <taxon>Arthropoda</taxon>
        <taxon>Hexapoda</taxon>
        <taxon>Insecta</taxon>
        <taxon>Pterygota</taxon>
        <taxon>Neoptera</taxon>
        <taxon>Endopterygota</taxon>
        <taxon>Diptera</taxon>
        <taxon>Nematocera</taxon>
        <taxon>Culicoidea</taxon>
        <taxon>Culicidae</taxon>
        <taxon>Anophelinae</taxon>
        <taxon>Anopheles</taxon>
    </lineage>
</organism>
<comment type="similarity">
    <text evidence="2">Belongs to the ABC-2 integral membrane protein family.</text>
</comment>
<evidence type="ECO:0000256" key="1">
    <source>
        <dbReference type="ARBA" id="ARBA00004651"/>
    </source>
</evidence>
<evidence type="ECO:0000256" key="5">
    <source>
        <dbReference type="ARBA" id="ARBA00022692"/>
    </source>
</evidence>
<evidence type="ECO:0000256" key="7">
    <source>
        <dbReference type="ARBA" id="ARBA00023136"/>
    </source>
</evidence>
<dbReference type="InterPro" id="IPR047817">
    <property type="entry name" value="ABC2_TM_bact-type"/>
</dbReference>
<dbReference type="PRINTS" id="PR00164">
    <property type="entry name" value="ABC2TRNSPORT"/>
</dbReference>
<keyword evidence="5 9" id="KW-0812">Transmembrane</keyword>
<evidence type="ECO:0000256" key="2">
    <source>
        <dbReference type="ARBA" id="ARBA00007783"/>
    </source>
</evidence>
<feature type="chain" id="PRO_5008137942" description="ABC transmembrane type-2 domain-containing protein" evidence="10">
    <location>
        <begin position="17"/>
        <end position="712"/>
    </location>
</feature>
<dbReference type="InterPro" id="IPR013525">
    <property type="entry name" value="ABC2_TM"/>
</dbReference>
<evidence type="ECO:0000256" key="4">
    <source>
        <dbReference type="ARBA" id="ARBA00022475"/>
    </source>
</evidence>
<dbReference type="EnsemblMetazoa" id="AMEC016728-RA">
    <property type="protein sequence ID" value="AMEC016728-PA"/>
    <property type="gene ID" value="AMEC016728"/>
</dbReference>
<dbReference type="Pfam" id="PF12698">
    <property type="entry name" value="ABC2_membrane_3"/>
    <property type="match status" value="1"/>
</dbReference>
<evidence type="ECO:0000256" key="8">
    <source>
        <dbReference type="SAM" id="MobiDB-lite"/>
    </source>
</evidence>
<feature type="transmembrane region" description="Helical" evidence="9">
    <location>
        <begin position="217"/>
        <end position="241"/>
    </location>
</feature>
<dbReference type="PANTHER" id="PTHR30294">
    <property type="entry name" value="MEMBRANE COMPONENT OF ABC TRANSPORTER YHHJ-RELATED"/>
    <property type="match status" value="1"/>
</dbReference>
<dbReference type="AlphaFoldDB" id="A0A182UA72"/>
<dbReference type="InterPro" id="IPR051449">
    <property type="entry name" value="ABC-2_transporter_component"/>
</dbReference>
<evidence type="ECO:0000256" key="3">
    <source>
        <dbReference type="ARBA" id="ARBA00022448"/>
    </source>
</evidence>
<evidence type="ECO:0000259" key="11">
    <source>
        <dbReference type="PROSITE" id="PS51012"/>
    </source>
</evidence>
<evidence type="ECO:0000313" key="13">
    <source>
        <dbReference type="Proteomes" id="UP000075902"/>
    </source>
</evidence>
<accession>A0A182UA72</accession>
<feature type="transmembrane region" description="Helical" evidence="9">
    <location>
        <begin position="189"/>
        <end position="211"/>
    </location>
</feature>
<dbReference type="PROSITE" id="PS51012">
    <property type="entry name" value="ABC_TM2"/>
    <property type="match status" value="1"/>
</dbReference>
<evidence type="ECO:0000256" key="6">
    <source>
        <dbReference type="ARBA" id="ARBA00022989"/>
    </source>
</evidence>
<dbReference type="Proteomes" id="UP000075902">
    <property type="component" value="Unassembled WGS sequence"/>
</dbReference>
<dbReference type="Gene3D" id="3.40.1710.10">
    <property type="entry name" value="abc type-2 transporter like domain"/>
    <property type="match status" value="1"/>
</dbReference>
<feature type="domain" description="ABC transmembrane type-2" evidence="11">
    <location>
        <begin position="101"/>
        <end position="332"/>
    </location>
</feature>
<name>A0A182UA72_9DIPT</name>
<evidence type="ECO:0000256" key="9">
    <source>
        <dbReference type="SAM" id="Phobius"/>
    </source>
</evidence>
<dbReference type="GO" id="GO:0140359">
    <property type="term" value="F:ABC-type transporter activity"/>
    <property type="evidence" value="ECO:0007669"/>
    <property type="project" value="InterPro"/>
</dbReference>
<dbReference type="GO" id="GO:0043190">
    <property type="term" value="C:ATP-binding cassette (ABC) transporter complex"/>
    <property type="evidence" value="ECO:0007669"/>
    <property type="project" value="InterPro"/>
</dbReference>
<dbReference type="VEuPathDB" id="VectorBase:AMEC016728"/>
<keyword evidence="3" id="KW-0813">Transport</keyword>
<keyword evidence="13" id="KW-1185">Reference proteome</keyword>
<keyword evidence="7 9" id="KW-0472">Membrane</keyword>
<evidence type="ECO:0000313" key="12">
    <source>
        <dbReference type="EnsemblMetazoa" id="AMEC016728-PA"/>
    </source>
</evidence>
<proteinExistence type="inferred from homology"/>